<sequence length="242" mass="27528">MKTQWQQAWMITKTELGRSKIGLVASLVLNAFIALSVYSFWNGVQLKAGVEPLNHFLLDYMGIIGVTNLGFIFSARHFKYMETDSYRNYLRKLRTMPIDMRTIVSSRFIQIGMNTLMNGSIYFGVLYILMLANDQQPVSVITYAGFVAFLLCVSLLMHMVYIRFEWTQSGKGYFFVILGIVAVYLLVSILLYLSGVNFTLSIMFLAEHYAILTILISLIGLVLLSVLGYRSNCKLLMKQDLA</sequence>
<reference evidence="2 3" key="1">
    <citation type="submission" date="2017-04" db="EMBL/GenBank/DDBJ databases">
        <authorList>
            <person name="Afonso C.L."/>
            <person name="Miller P.J."/>
            <person name="Scott M.A."/>
            <person name="Spackman E."/>
            <person name="Goraichik I."/>
            <person name="Dimitrov K.M."/>
            <person name="Suarez D.L."/>
            <person name="Swayne D.E."/>
        </authorList>
    </citation>
    <scope>NUCLEOTIDE SEQUENCE [LARGE SCALE GENOMIC DNA]</scope>
    <source>
        <strain evidence="2 3">11</strain>
    </source>
</reference>
<feature type="transmembrane region" description="Helical" evidence="1">
    <location>
        <begin position="21"/>
        <end position="41"/>
    </location>
</feature>
<organism evidence="2 3">
    <name type="scientific">Paenibacillus aquistagni</name>
    <dbReference type="NCBI Taxonomy" id="1852522"/>
    <lineage>
        <taxon>Bacteria</taxon>
        <taxon>Bacillati</taxon>
        <taxon>Bacillota</taxon>
        <taxon>Bacilli</taxon>
        <taxon>Bacillales</taxon>
        <taxon>Paenibacillaceae</taxon>
        <taxon>Paenibacillus</taxon>
    </lineage>
</organism>
<gene>
    <name evidence="2" type="ORF">SAMN06295960_3156</name>
</gene>
<feature type="transmembrane region" description="Helical" evidence="1">
    <location>
        <begin position="173"/>
        <end position="196"/>
    </location>
</feature>
<proteinExistence type="predicted"/>
<feature type="transmembrane region" description="Helical" evidence="1">
    <location>
        <begin position="208"/>
        <end position="229"/>
    </location>
</feature>
<evidence type="ECO:0000256" key="1">
    <source>
        <dbReference type="SAM" id="Phobius"/>
    </source>
</evidence>
<evidence type="ECO:0000313" key="2">
    <source>
        <dbReference type="EMBL" id="SMG50704.1"/>
    </source>
</evidence>
<feature type="transmembrane region" description="Helical" evidence="1">
    <location>
        <begin position="108"/>
        <end position="129"/>
    </location>
</feature>
<dbReference type="Proteomes" id="UP000193834">
    <property type="component" value="Unassembled WGS sequence"/>
</dbReference>
<keyword evidence="1" id="KW-0812">Transmembrane</keyword>
<keyword evidence="1" id="KW-0472">Membrane</keyword>
<dbReference type="RefSeq" id="WP_085495617.1">
    <property type="nucleotide sequence ID" value="NZ_FXAZ01000004.1"/>
</dbReference>
<keyword evidence="3" id="KW-1185">Reference proteome</keyword>
<evidence type="ECO:0000313" key="3">
    <source>
        <dbReference type="Proteomes" id="UP000193834"/>
    </source>
</evidence>
<dbReference type="EMBL" id="FXAZ01000004">
    <property type="protein sequence ID" value="SMG50704.1"/>
    <property type="molecule type" value="Genomic_DNA"/>
</dbReference>
<accession>A0A1X7LB54</accession>
<protein>
    <submittedName>
        <fullName evidence="2">ABC-2 family transporter protein</fullName>
    </submittedName>
</protein>
<feature type="transmembrane region" description="Helical" evidence="1">
    <location>
        <begin position="141"/>
        <end position="161"/>
    </location>
</feature>
<name>A0A1X7LB54_9BACL</name>
<dbReference type="OrthoDB" id="2678055at2"/>
<dbReference type="AlphaFoldDB" id="A0A1X7LB54"/>
<dbReference type="STRING" id="1852522.SAMN06295960_3156"/>
<feature type="transmembrane region" description="Helical" evidence="1">
    <location>
        <begin position="53"/>
        <end position="73"/>
    </location>
</feature>
<keyword evidence="1" id="KW-1133">Transmembrane helix</keyword>